<evidence type="ECO:0000313" key="2">
    <source>
        <dbReference type="Proteomes" id="UP001595850"/>
    </source>
</evidence>
<name>A0ABV8I482_9ACTN</name>
<keyword evidence="2" id="KW-1185">Reference proteome</keyword>
<sequence length="120" mass="11941">MTDPAAGAGGPACQISVIVAGQGGVLTADAGLLHGPLTATTQLVAGRLRMRVQSTDDGVWHEVAGSPLPVSEPADGSGRAALALHLRLHQAVIRLASVAGLPDGLSPQALQQVDLGGDPT</sequence>
<comment type="caution">
    <text evidence="1">The sequence shown here is derived from an EMBL/GenBank/DDBJ whole genome shotgun (WGS) entry which is preliminary data.</text>
</comment>
<evidence type="ECO:0000313" key="1">
    <source>
        <dbReference type="EMBL" id="MFC4058986.1"/>
    </source>
</evidence>
<accession>A0ABV8I482</accession>
<organism evidence="1 2">
    <name type="scientific">Planomonospora corallina</name>
    <dbReference type="NCBI Taxonomy" id="1806052"/>
    <lineage>
        <taxon>Bacteria</taxon>
        <taxon>Bacillati</taxon>
        <taxon>Actinomycetota</taxon>
        <taxon>Actinomycetes</taxon>
        <taxon>Streptosporangiales</taxon>
        <taxon>Streptosporangiaceae</taxon>
        <taxon>Planomonospora</taxon>
    </lineage>
</organism>
<dbReference type="Proteomes" id="UP001595850">
    <property type="component" value="Unassembled WGS sequence"/>
</dbReference>
<protein>
    <submittedName>
        <fullName evidence="1">Uncharacterized protein</fullName>
    </submittedName>
</protein>
<proteinExistence type="predicted"/>
<dbReference type="EMBL" id="JBHSBM010000016">
    <property type="protein sequence ID" value="MFC4058986.1"/>
    <property type="molecule type" value="Genomic_DNA"/>
</dbReference>
<reference evidence="2" key="1">
    <citation type="journal article" date="2019" name="Int. J. Syst. Evol. Microbiol.">
        <title>The Global Catalogue of Microorganisms (GCM) 10K type strain sequencing project: providing services to taxonomists for standard genome sequencing and annotation.</title>
        <authorList>
            <consortium name="The Broad Institute Genomics Platform"/>
            <consortium name="The Broad Institute Genome Sequencing Center for Infectious Disease"/>
            <person name="Wu L."/>
            <person name="Ma J."/>
        </authorList>
    </citation>
    <scope>NUCLEOTIDE SEQUENCE [LARGE SCALE GENOMIC DNA]</scope>
    <source>
        <strain evidence="2">TBRC 4489</strain>
    </source>
</reference>
<dbReference type="RefSeq" id="WP_377287309.1">
    <property type="nucleotide sequence ID" value="NZ_JBHSBM010000016.1"/>
</dbReference>
<gene>
    <name evidence="1" type="ORF">ACFOWE_11805</name>
</gene>